<organism evidence="2 3">
    <name type="scientific">Colocasia esculenta</name>
    <name type="common">Wild taro</name>
    <name type="synonym">Arum esculentum</name>
    <dbReference type="NCBI Taxonomy" id="4460"/>
    <lineage>
        <taxon>Eukaryota</taxon>
        <taxon>Viridiplantae</taxon>
        <taxon>Streptophyta</taxon>
        <taxon>Embryophyta</taxon>
        <taxon>Tracheophyta</taxon>
        <taxon>Spermatophyta</taxon>
        <taxon>Magnoliopsida</taxon>
        <taxon>Liliopsida</taxon>
        <taxon>Araceae</taxon>
        <taxon>Aroideae</taxon>
        <taxon>Colocasieae</taxon>
        <taxon>Colocasia</taxon>
    </lineage>
</organism>
<dbReference type="Proteomes" id="UP000652761">
    <property type="component" value="Unassembled WGS sequence"/>
</dbReference>
<proteinExistence type="predicted"/>
<protein>
    <submittedName>
        <fullName evidence="2">Uncharacterized protein</fullName>
    </submittedName>
</protein>
<comment type="caution">
    <text evidence="2">The sequence shown here is derived from an EMBL/GenBank/DDBJ whole genome shotgun (WGS) entry which is preliminary data.</text>
</comment>
<evidence type="ECO:0000313" key="2">
    <source>
        <dbReference type="EMBL" id="MQM17916.1"/>
    </source>
</evidence>
<name>A0A843XF15_COLES</name>
<evidence type="ECO:0000313" key="3">
    <source>
        <dbReference type="Proteomes" id="UP000652761"/>
    </source>
</evidence>
<dbReference type="AlphaFoldDB" id="A0A843XF15"/>
<sequence>MDTSSRHWSPTSPSPVPHSRGLRPGSLEVPGMGLRPCGPQMVVRESRRLLALHLVQSRIVAELGLHHQQCNLLALDTSRCLRRFLGLCGPAVQAQSTHWFTVCEHDRAGCHILNATALGVAFLLPQNRIFICMSASCHALGGLADINSGKATAFYRRVLVTTCFTWFVWGIRRWVSGLGLLSMKATWPPEYVGGCNRKNLSTSAIDSSALAGHPGTAGSMGTIGGTSTPGGGGTGTTGTVSSTTGGTTAAGCIGAC</sequence>
<feature type="region of interest" description="Disordered" evidence="1">
    <location>
        <begin position="1"/>
        <end position="25"/>
    </location>
</feature>
<accession>A0A843XF15</accession>
<keyword evidence="3" id="KW-1185">Reference proteome</keyword>
<reference evidence="2" key="1">
    <citation type="submission" date="2017-07" db="EMBL/GenBank/DDBJ databases">
        <title>Taro Niue Genome Assembly and Annotation.</title>
        <authorList>
            <person name="Atibalentja N."/>
            <person name="Keating K."/>
            <person name="Fields C.J."/>
        </authorList>
    </citation>
    <scope>NUCLEOTIDE SEQUENCE</scope>
    <source>
        <strain evidence="2">Niue_2</strain>
        <tissue evidence="2">Leaf</tissue>
    </source>
</reference>
<gene>
    <name evidence="2" type="ORF">Taro_050898</name>
</gene>
<evidence type="ECO:0000256" key="1">
    <source>
        <dbReference type="SAM" id="MobiDB-lite"/>
    </source>
</evidence>
<feature type="compositionally biased region" description="Polar residues" evidence="1">
    <location>
        <begin position="1"/>
        <end position="11"/>
    </location>
</feature>
<dbReference type="EMBL" id="NMUH01007844">
    <property type="protein sequence ID" value="MQM17916.1"/>
    <property type="molecule type" value="Genomic_DNA"/>
</dbReference>